<protein>
    <submittedName>
        <fullName evidence="1">Uncharacterized protein</fullName>
    </submittedName>
</protein>
<evidence type="ECO:0000313" key="2">
    <source>
        <dbReference type="Proteomes" id="UP001566331"/>
    </source>
</evidence>
<reference evidence="1 2" key="1">
    <citation type="submission" date="2024-07" db="EMBL/GenBank/DDBJ databases">
        <title>Luteimonas salilacus sp. nov., isolated from the shore soil of Salt Lake in Tibet of China.</title>
        <authorList>
            <person name="Zhang X."/>
            <person name="Li A."/>
        </authorList>
    </citation>
    <scope>NUCLEOTIDE SEQUENCE [LARGE SCALE GENOMIC DNA]</scope>
    <source>
        <strain evidence="1 2">B3-2-R+30</strain>
    </source>
</reference>
<evidence type="ECO:0000313" key="1">
    <source>
        <dbReference type="EMBL" id="MEZ0473808.1"/>
    </source>
</evidence>
<gene>
    <name evidence="1" type="ORF">AB6713_04135</name>
</gene>
<comment type="caution">
    <text evidence="1">The sequence shown here is derived from an EMBL/GenBank/DDBJ whole genome shotgun (WGS) entry which is preliminary data.</text>
</comment>
<dbReference type="RefSeq" id="WP_370562526.1">
    <property type="nucleotide sequence ID" value="NZ_JBFWIB010000002.1"/>
</dbReference>
<dbReference type="Proteomes" id="UP001566331">
    <property type="component" value="Unassembled WGS sequence"/>
</dbReference>
<sequence length="51" mass="5462">MTAYLVGLWNAELGIDVGDKHEPGAASPDGEALFALWDSMLASLRQRPGAY</sequence>
<accession>A0ABV4HNM7</accession>
<organism evidence="1 2">
    <name type="scientific">Luteimonas salinilitoris</name>
    <dbReference type="NCBI Taxonomy" id="3237697"/>
    <lineage>
        <taxon>Bacteria</taxon>
        <taxon>Pseudomonadati</taxon>
        <taxon>Pseudomonadota</taxon>
        <taxon>Gammaproteobacteria</taxon>
        <taxon>Lysobacterales</taxon>
        <taxon>Lysobacteraceae</taxon>
        <taxon>Luteimonas</taxon>
    </lineage>
</organism>
<dbReference type="EMBL" id="JBFWIC010000004">
    <property type="protein sequence ID" value="MEZ0473808.1"/>
    <property type="molecule type" value="Genomic_DNA"/>
</dbReference>
<keyword evidence="2" id="KW-1185">Reference proteome</keyword>
<name>A0ABV4HNM7_9GAMM</name>
<proteinExistence type="predicted"/>